<evidence type="ECO:0000313" key="10">
    <source>
        <dbReference type="Proteomes" id="UP000248724"/>
    </source>
</evidence>
<accession>A0A934JR12</accession>
<name>A0A2W6AC75_9BACT</name>
<evidence type="ECO:0000256" key="2">
    <source>
        <dbReference type="ARBA" id="ARBA00022730"/>
    </source>
</evidence>
<dbReference type="PANTHER" id="PTHR10744">
    <property type="entry name" value="40S RIBOSOMAL PROTEIN S11 FAMILY MEMBER"/>
    <property type="match status" value="1"/>
</dbReference>
<reference evidence="9 10" key="1">
    <citation type="journal article" date="2017" name="Nature">
        <title>Atmospheric trace gases support primary production in Antarctic desert surface soil.</title>
        <authorList>
            <person name="Ji M."/>
            <person name="Greening C."/>
            <person name="Vanwonterghem I."/>
            <person name="Carere C.R."/>
            <person name="Bay S.K."/>
            <person name="Steen J.A."/>
            <person name="Montgomery K."/>
            <person name="Lines T."/>
            <person name="Beardall J."/>
            <person name="van Dorst J."/>
            <person name="Snape I."/>
            <person name="Stott M.B."/>
            <person name="Hugenholtz P."/>
            <person name="Ferrari B.C."/>
        </authorList>
    </citation>
    <scope>NUCLEOTIDE SEQUENCE [LARGE SCALE GENOMIC DNA]</scope>
    <source>
        <strain evidence="9">RRmetagenome_bin12</strain>
    </source>
</reference>
<dbReference type="Pfam" id="PF00366">
    <property type="entry name" value="Ribosomal_S17"/>
    <property type="match status" value="1"/>
</dbReference>
<dbReference type="InterPro" id="IPR000266">
    <property type="entry name" value="Ribosomal_uS17"/>
</dbReference>
<dbReference type="InterPro" id="IPR012340">
    <property type="entry name" value="NA-bd_OB-fold"/>
</dbReference>
<dbReference type="InterPro" id="IPR019979">
    <property type="entry name" value="Ribosomal_uS17_CS"/>
</dbReference>
<accession>A0A2W6AC75</accession>
<organism evidence="9 10">
    <name type="scientific">Candidatus Aeolococcus gillhamiae</name>
    <dbReference type="NCBI Taxonomy" id="3127015"/>
    <lineage>
        <taxon>Bacteria</taxon>
        <taxon>Bacillati</taxon>
        <taxon>Candidatus Dormiibacterota</taxon>
        <taxon>Candidatus Dormibacteria</taxon>
        <taxon>Candidatus Aeolococcales</taxon>
        <taxon>Candidatus Aeolococcaceae</taxon>
        <taxon>Candidatus Aeolococcus</taxon>
    </lineage>
</organism>
<evidence type="ECO:0000256" key="7">
    <source>
        <dbReference type="RuleBase" id="RU003872"/>
    </source>
</evidence>
<evidence type="ECO:0000256" key="4">
    <source>
        <dbReference type="ARBA" id="ARBA00022980"/>
    </source>
</evidence>
<dbReference type="Gene3D" id="2.40.50.140">
    <property type="entry name" value="Nucleic acid-binding proteins"/>
    <property type="match status" value="1"/>
</dbReference>
<dbReference type="InterPro" id="IPR019984">
    <property type="entry name" value="Ribosomal_uS17_bact/chlr"/>
</dbReference>
<sequence>MSTQPQTAAVRARRKVREGVVVSDKMEKTRIVLVQEQKPHALYHKVVRINRRFKVHDETNESGVGDRVRITETRPLSKEKRWRIATVLEKAK</sequence>
<keyword evidence="5 6" id="KW-0687">Ribonucleoprotein</keyword>
<dbReference type="GO" id="GO:0022627">
    <property type="term" value="C:cytosolic small ribosomal subunit"/>
    <property type="evidence" value="ECO:0007669"/>
    <property type="project" value="UniProtKB-UniRule"/>
</dbReference>
<proteinExistence type="inferred from homology"/>
<comment type="caution">
    <text evidence="9">The sequence shown here is derived from an EMBL/GenBank/DDBJ whole genome shotgun (WGS) entry which is preliminary data.</text>
</comment>
<dbReference type="RefSeq" id="WP_337308777.1">
    <property type="nucleotide sequence ID" value="NZ_JAEKNS010000017.1"/>
</dbReference>
<keyword evidence="3 6" id="KW-0694">RNA-binding</keyword>
<dbReference type="Proteomes" id="UP000248724">
    <property type="component" value="Unassembled WGS sequence"/>
</dbReference>
<evidence type="ECO:0000313" key="8">
    <source>
        <dbReference type="EMBL" id="MBJ7593472.1"/>
    </source>
</evidence>
<dbReference type="HAMAP" id="MF_01345_B">
    <property type="entry name" value="Ribosomal_uS17_B"/>
    <property type="match status" value="1"/>
</dbReference>
<dbReference type="SUPFAM" id="SSF50249">
    <property type="entry name" value="Nucleic acid-binding proteins"/>
    <property type="match status" value="1"/>
</dbReference>
<evidence type="ECO:0000256" key="3">
    <source>
        <dbReference type="ARBA" id="ARBA00022884"/>
    </source>
</evidence>
<evidence type="ECO:0000256" key="6">
    <source>
        <dbReference type="HAMAP-Rule" id="MF_01345"/>
    </source>
</evidence>
<dbReference type="GO" id="GO:0006412">
    <property type="term" value="P:translation"/>
    <property type="evidence" value="ECO:0007669"/>
    <property type="project" value="UniProtKB-UniRule"/>
</dbReference>
<comment type="similarity">
    <text evidence="1 6 7">Belongs to the universal ribosomal protein uS17 family.</text>
</comment>
<dbReference type="NCBIfam" id="TIGR03635">
    <property type="entry name" value="uS17_bact"/>
    <property type="match status" value="1"/>
</dbReference>
<evidence type="ECO:0000256" key="1">
    <source>
        <dbReference type="ARBA" id="ARBA00010254"/>
    </source>
</evidence>
<comment type="function">
    <text evidence="6">One of the primary rRNA binding proteins, it binds specifically to the 5'-end of 16S ribosomal RNA.</text>
</comment>
<dbReference type="PROSITE" id="PS00056">
    <property type="entry name" value="RIBOSOMAL_S17"/>
    <property type="match status" value="1"/>
</dbReference>
<dbReference type="GO" id="GO:0019843">
    <property type="term" value="F:rRNA binding"/>
    <property type="evidence" value="ECO:0007669"/>
    <property type="project" value="UniProtKB-UniRule"/>
</dbReference>
<keyword evidence="4 6" id="KW-0689">Ribosomal protein</keyword>
<evidence type="ECO:0000313" key="9">
    <source>
        <dbReference type="EMBL" id="PZR81114.1"/>
    </source>
</evidence>
<dbReference type="PANTHER" id="PTHR10744:SF1">
    <property type="entry name" value="SMALL RIBOSOMAL SUBUNIT PROTEIN US17M"/>
    <property type="match status" value="1"/>
</dbReference>
<dbReference type="GO" id="GO:0003735">
    <property type="term" value="F:structural constituent of ribosome"/>
    <property type="evidence" value="ECO:0007669"/>
    <property type="project" value="UniProtKB-UniRule"/>
</dbReference>
<dbReference type="CDD" id="cd00364">
    <property type="entry name" value="Ribosomal_uS17"/>
    <property type="match status" value="1"/>
</dbReference>
<comment type="subunit">
    <text evidence="6">Part of the 30S ribosomal subunit.</text>
</comment>
<reference evidence="8 11" key="3">
    <citation type="submission" date="2020-10" db="EMBL/GenBank/DDBJ databases">
        <title>Ca. Dormibacterota MAGs.</title>
        <authorList>
            <person name="Montgomery K."/>
        </authorList>
    </citation>
    <scope>NUCLEOTIDE SEQUENCE [LARGE SCALE GENOMIC DNA]</scope>
    <source>
        <strain evidence="8">SC8812_S17_18</strain>
    </source>
</reference>
<evidence type="ECO:0000256" key="5">
    <source>
        <dbReference type="ARBA" id="ARBA00023274"/>
    </source>
</evidence>
<dbReference type="EMBL" id="QHBU01000123">
    <property type="protein sequence ID" value="PZR81114.1"/>
    <property type="molecule type" value="Genomic_DNA"/>
</dbReference>
<gene>
    <name evidence="6 8" type="primary">rpsQ</name>
    <name evidence="9" type="ORF">DLM65_06720</name>
    <name evidence="8" type="ORF">JF886_01200</name>
</gene>
<dbReference type="AlphaFoldDB" id="A0A2W6AC75"/>
<dbReference type="Proteomes" id="UP000606991">
    <property type="component" value="Unassembled WGS sequence"/>
</dbReference>
<keyword evidence="2 6" id="KW-0699">rRNA-binding</keyword>
<reference evidence="9" key="2">
    <citation type="submission" date="2018-05" db="EMBL/GenBank/DDBJ databases">
        <authorList>
            <person name="Ferrari B."/>
        </authorList>
    </citation>
    <scope>NUCLEOTIDE SEQUENCE</scope>
    <source>
        <strain evidence="9">RRmetagenome_bin12</strain>
    </source>
</reference>
<dbReference type="NCBIfam" id="NF004123">
    <property type="entry name" value="PRK05610.1"/>
    <property type="match status" value="1"/>
</dbReference>
<dbReference type="EMBL" id="JAEKNS010000017">
    <property type="protein sequence ID" value="MBJ7593472.1"/>
    <property type="molecule type" value="Genomic_DNA"/>
</dbReference>
<dbReference type="PRINTS" id="PR00973">
    <property type="entry name" value="RIBOSOMALS17"/>
</dbReference>
<evidence type="ECO:0000313" key="11">
    <source>
        <dbReference type="Proteomes" id="UP000606991"/>
    </source>
</evidence>
<protein>
    <recommendedName>
        <fullName evidence="6">Small ribosomal subunit protein uS17</fullName>
    </recommendedName>
</protein>